<evidence type="ECO:0000313" key="11">
    <source>
        <dbReference type="EMBL" id="KAK9861332.1"/>
    </source>
</evidence>
<sequence length="185" mass="21147">MLLSRAFRLGSRQGSSLLQNCQRRGFAEAAVAEQFDWDALSKNVTSDEGKRELSMLRSTFIDFQSRVINVQEAKPIDWAKYEKDVDPEMLKDFKTSFEALKKDLPEFDVQPLLQEAESKYNELFKQADEVVAASRKRISELEQELKETAAAKERLAHATIDEELSADPEIAKEIDEEIRQGDFIA</sequence>
<dbReference type="PANTHER" id="PTHR12700">
    <property type="entry name" value="ATP SYNTHASE SUBUNIT D, MITOCHONDRIAL"/>
    <property type="match status" value="1"/>
</dbReference>
<evidence type="ECO:0000256" key="4">
    <source>
        <dbReference type="ARBA" id="ARBA00022547"/>
    </source>
</evidence>
<comment type="subcellular location">
    <subcellularLocation>
        <location evidence="1">Mitochondrion inner membrane</location>
    </subcellularLocation>
</comment>
<keyword evidence="12" id="KW-1185">Reference proteome</keyword>
<evidence type="ECO:0000256" key="10">
    <source>
        <dbReference type="SAM" id="Coils"/>
    </source>
</evidence>
<reference evidence="11 12" key="1">
    <citation type="journal article" date="2024" name="Nat. Commun.">
        <title>Phylogenomics reveals the evolutionary origins of lichenization in chlorophyte algae.</title>
        <authorList>
            <person name="Puginier C."/>
            <person name="Libourel C."/>
            <person name="Otte J."/>
            <person name="Skaloud P."/>
            <person name="Haon M."/>
            <person name="Grisel S."/>
            <person name="Petersen M."/>
            <person name="Berrin J.G."/>
            <person name="Delaux P.M."/>
            <person name="Dal Grande F."/>
            <person name="Keller J."/>
        </authorList>
    </citation>
    <scope>NUCLEOTIDE SEQUENCE [LARGE SCALE GENOMIC DNA]</scope>
    <source>
        <strain evidence="11 12">SAG 2523</strain>
    </source>
</reference>
<dbReference type="InterPro" id="IPR036228">
    <property type="entry name" value="ATP_synth_F0_dsu_sf_mt"/>
</dbReference>
<dbReference type="AlphaFoldDB" id="A0AAW1SY96"/>
<dbReference type="Pfam" id="PF05873">
    <property type="entry name" value="Mt_ATP-synt_D"/>
    <property type="match status" value="1"/>
</dbReference>
<dbReference type="GO" id="GO:0045259">
    <property type="term" value="C:proton-transporting ATP synthase complex"/>
    <property type="evidence" value="ECO:0007669"/>
    <property type="project" value="UniProtKB-KW"/>
</dbReference>
<name>A0AAW1SY96_9CHLO</name>
<organism evidence="11 12">
    <name type="scientific">Apatococcus fuscideae</name>
    <dbReference type="NCBI Taxonomy" id="2026836"/>
    <lineage>
        <taxon>Eukaryota</taxon>
        <taxon>Viridiplantae</taxon>
        <taxon>Chlorophyta</taxon>
        <taxon>core chlorophytes</taxon>
        <taxon>Trebouxiophyceae</taxon>
        <taxon>Chlorellales</taxon>
        <taxon>Chlorellaceae</taxon>
        <taxon>Apatococcus</taxon>
    </lineage>
</organism>
<evidence type="ECO:0000256" key="2">
    <source>
        <dbReference type="ARBA" id="ARBA00006842"/>
    </source>
</evidence>
<feature type="coiled-coil region" evidence="10">
    <location>
        <begin position="113"/>
        <end position="158"/>
    </location>
</feature>
<evidence type="ECO:0000313" key="12">
    <source>
        <dbReference type="Proteomes" id="UP001485043"/>
    </source>
</evidence>
<dbReference type="GO" id="GO:0005743">
    <property type="term" value="C:mitochondrial inner membrane"/>
    <property type="evidence" value="ECO:0007669"/>
    <property type="project" value="UniProtKB-SubCell"/>
</dbReference>
<dbReference type="GO" id="GO:0015986">
    <property type="term" value="P:proton motive force-driven ATP synthesis"/>
    <property type="evidence" value="ECO:0007669"/>
    <property type="project" value="InterPro"/>
</dbReference>
<keyword evidence="6" id="KW-0999">Mitochondrion inner membrane</keyword>
<dbReference type="SUPFAM" id="SSF161065">
    <property type="entry name" value="ATP synthase D chain-like"/>
    <property type="match status" value="1"/>
</dbReference>
<protein>
    <recommendedName>
        <fullName evidence="13">ATP synthase subunit d, mitochondrial</fullName>
    </recommendedName>
</protein>
<evidence type="ECO:0000256" key="3">
    <source>
        <dbReference type="ARBA" id="ARBA00022448"/>
    </source>
</evidence>
<evidence type="ECO:0000256" key="7">
    <source>
        <dbReference type="ARBA" id="ARBA00023065"/>
    </source>
</evidence>
<evidence type="ECO:0008006" key="13">
    <source>
        <dbReference type="Google" id="ProtNLM"/>
    </source>
</evidence>
<keyword evidence="9" id="KW-0472">Membrane</keyword>
<keyword evidence="5" id="KW-0375">Hydrogen ion transport</keyword>
<comment type="caution">
    <text evidence="11">The sequence shown here is derived from an EMBL/GenBank/DDBJ whole genome shotgun (WGS) entry which is preliminary data.</text>
</comment>
<keyword evidence="8" id="KW-0496">Mitochondrion</keyword>
<dbReference type="Gene3D" id="6.10.280.70">
    <property type="match status" value="1"/>
</dbReference>
<dbReference type="EMBL" id="JALJOV010000776">
    <property type="protein sequence ID" value="KAK9861332.1"/>
    <property type="molecule type" value="Genomic_DNA"/>
</dbReference>
<keyword evidence="4" id="KW-0138">CF(0)</keyword>
<evidence type="ECO:0000256" key="6">
    <source>
        <dbReference type="ARBA" id="ARBA00022792"/>
    </source>
</evidence>
<gene>
    <name evidence="11" type="ORF">WJX84_000506</name>
</gene>
<dbReference type="Proteomes" id="UP001485043">
    <property type="component" value="Unassembled WGS sequence"/>
</dbReference>
<keyword evidence="7" id="KW-0406">Ion transport</keyword>
<evidence type="ECO:0000256" key="8">
    <source>
        <dbReference type="ARBA" id="ARBA00023128"/>
    </source>
</evidence>
<accession>A0AAW1SY96</accession>
<evidence type="ECO:0000256" key="1">
    <source>
        <dbReference type="ARBA" id="ARBA00004273"/>
    </source>
</evidence>
<evidence type="ECO:0000256" key="5">
    <source>
        <dbReference type="ARBA" id="ARBA00022781"/>
    </source>
</evidence>
<dbReference type="GO" id="GO:0015078">
    <property type="term" value="F:proton transmembrane transporter activity"/>
    <property type="evidence" value="ECO:0007669"/>
    <property type="project" value="InterPro"/>
</dbReference>
<evidence type="ECO:0000256" key="9">
    <source>
        <dbReference type="ARBA" id="ARBA00023136"/>
    </source>
</evidence>
<proteinExistence type="inferred from homology"/>
<keyword evidence="3" id="KW-0813">Transport</keyword>
<keyword evidence="10" id="KW-0175">Coiled coil</keyword>
<dbReference type="InterPro" id="IPR008689">
    <property type="entry name" value="ATP_synth_F0_dsu_mt"/>
</dbReference>
<comment type="similarity">
    <text evidence="2">Belongs to the ATPase d subunit family.</text>
</comment>